<sequence length="852" mass="97159">MYLTPPSNFLSFYFLLRVSKFINFFFPPSKTTNLRNEITNFRQIAQESFSEAWERFKELLRKCPHHGFSLMHQLDTFYNSLSYNDQDSLNSAAGGNFLYKSPTEGLQIIENKAKVRCSRNAVMRVSTNAPPSSSTSSSSNFEFQQMAAALEDKMTLTFRNEMKNMMKALVPTPVPIKAVEERCTTCGSNHSYNVCPMTRGGYEYPVYHDNFQQFQQTASVGNFVQNGNSGYRPPNLANQIRPPGFNQQNNNRNVNANQGYNRTGNNGNQVNHGANSGLTQQAQAYQAPSTQVPVTYARFEAYTKANDVTLNNLQKNLNDFKREQQDFQNEQRNFQNMMLNMFQKQMGNNNASGSGTLPSNTIPNPRNEVKAITTRSGLAYDGPLPPMPPPYVNPDNEDGKETEVTKDQVQPTSSQSTARVQPPVVQNKEKEPDVEPRVVNEPLSLCSKVLDFTESGDSTSIISDPPSFTPFEGSEMILEEEIEEFLKHDESLNMDLNDEFNDEEGDVTYLESLLEVLNDDPFHQITLIVFKKEVKKCERKLNDATRKDHFPLPFMDQMLERNYFCLSDECKQALNGSRKKLIESPILVVPNWDYDFEIMCDASDFALGAVLGQRKDKHFHPIHYASKTMTGAQLHYTTTEKEMLAVVYALEKFRPYLVLSKTIVYTDHSAIKYLMAKQDAKSRLLRGISVLLQEFNLEIRDKKGAENVAADHLSRLENPHKNELEKQNITESFPLESLGKVEEVKEINVNDNVFNENENVVENNVLNNVNVLSDNTTPWFADLANYHAGNFVKKGMSSQQKRKFFKDAKHYYWDDPYLFKICADQVIRRCVFGKEANEILMACQKRDFGRAS</sequence>
<keyword evidence="7" id="KW-0175">Coiled coil</keyword>
<evidence type="ECO:0000313" key="11">
    <source>
        <dbReference type="EMBL" id="GJT46031.1"/>
    </source>
</evidence>
<evidence type="ECO:0000259" key="10">
    <source>
        <dbReference type="Pfam" id="PF17917"/>
    </source>
</evidence>
<dbReference type="InterPro" id="IPR041373">
    <property type="entry name" value="RT_RNaseH"/>
</dbReference>
<feature type="compositionally biased region" description="Pro residues" evidence="8">
    <location>
        <begin position="383"/>
        <end position="392"/>
    </location>
</feature>
<keyword evidence="2" id="KW-0548">Nucleotidyltransferase</keyword>
<comment type="caution">
    <text evidence="11">The sequence shown here is derived from an EMBL/GenBank/DDBJ whole genome shotgun (WGS) entry which is preliminary data.</text>
</comment>
<dbReference type="Gene3D" id="3.10.20.370">
    <property type="match status" value="1"/>
</dbReference>
<feature type="compositionally biased region" description="Basic and acidic residues" evidence="8">
    <location>
        <begin position="397"/>
        <end position="406"/>
    </location>
</feature>
<evidence type="ECO:0000259" key="9">
    <source>
        <dbReference type="Pfam" id="PF03732"/>
    </source>
</evidence>
<organism evidence="11 12">
    <name type="scientific">Tanacetum coccineum</name>
    <dbReference type="NCBI Taxonomy" id="301880"/>
    <lineage>
        <taxon>Eukaryota</taxon>
        <taxon>Viridiplantae</taxon>
        <taxon>Streptophyta</taxon>
        <taxon>Embryophyta</taxon>
        <taxon>Tracheophyta</taxon>
        <taxon>Spermatophyta</taxon>
        <taxon>Magnoliopsida</taxon>
        <taxon>eudicotyledons</taxon>
        <taxon>Gunneridae</taxon>
        <taxon>Pentapetalae</taxon>
        <taxon>asterids</taxon>
        <taxon>campanulids</taxon>
        <taxon>Asterales</taxon>
        <taxon>Asteraceae</taxon>
        <taxon>Asteroideae</taxon>
        <taxon>Anthemideae</taxon>
        <taxon>Anthemidinae</taxon>
        <taxon>Tanacetum</taxon>
    </lineage>
</organism>
<gene>
    <name evidence="11" type="ORF">Tco_0954746</name>
</gene>
<dbReference type="PANTHER" id="PTHR34072">
    <property type="entry name" value="ENZYMATIC POLYPROTEIN-RELATED"/>
    <property type="match status" value="1"/>
</dbReference>
<dbReference type="GO" id="GO:0003964">
    <property type="term" value="F:RNA-directed DNA polymerase activity"/>
    <property type="evidence" value="ECO:0007669"/>
    <property type="project" value="UniProtKB-KW"/>
</dbReference>
<dbReference type="PANTHER" id="PTHR34072:SF57">
    <property type="entry name" value="RNA-DIRECTED DNA POLYMERASE"/>
    <property type="match status" value="1"/>
</dbReference>
<evidence type="ECO:0000256" key="4">
    <source>
        <dbReference type="ARBA" id="ARBA00022759"/>
    </source>
</evidence>
<evidence type="ECO:0000256" key="2">
    <source>
        <dbReference type="ARBA" id="ARBA00022695"/>
    </source>
</evidence>
<keyword evidence="4" id="KW-0255">Endonuclease</keyword>
<reference evidence="11" key="1">
    <citation type="journal article" date="2022" name="Int. J. Mol. Sci.">
        <title>Draft Genome of Tanacetum Coccineum: Genomic Comparison of Closely Related Tanacetum-Family Plants.</title>
        <authorList>
            <person name="Yamashiro T."/>
            <person name="Shiraishi A."/>
            <person name="Nakayama K."/>
            <person name="Satake H."/>
        </authorList>
    </citation>
    <scope>NUCLEOTIDE SEQUENCE</scope>
</reference>
<accession>A0ABQ5E592</accession>
<evidence type="ECO:0000256" key="3">
    <source>
        <dbReference type="ARBA" id="ARBA00022722"/>
    </source>
</evidence>
<evidence type="ECO:0000256" key="7">
    <source>
        <dbReference type="SAM" id="Coils"/>
    </source>
</evidence>
<evidence type="ECO:0000313" key="12">
    <source>
        <dbReference type="Proteomes" id="UP001151760"/>
    </source>
</evidence>
<proteinExistence type="predicted"/>
<evidence type="ECO:0000256" key="1">
    <source>
        <dbReference type="ARBA" id="ARBA00022679"/>
    </source>
</evidence>
<dbReference type="Proteomes" id="UP001151760">
    <property type="component" value="Unassembled WGS sequence"/>
</dbReference>
<evidence type="ECO:0000256" key="8">
    <source>
        <dbReference type="SAM" id="MobiDB-lite"/>
    </source>
</evidence>
<dbReference type="Pfam" id="PF03732">
    <property type="entry name" value="Retrotrans_gag"/>
    <property type="match status" value="1"/>
</dbReference>
<reference evidence="11" key="2">
    <citation type="submission" date="2022-01" db="EMBL/GenBank/DDBJ databases">
        <authorList>
            <person name="Yamashiro T."/>
            <person name="Shiraishi A."/>
            <person name="Satake H."/>
            <person name="Nakayama K."/>
        </authorList>
    </citation>
    <scope>NUCLEOTIDE SEQUENCE</scope>
</reference>
<dbReference type="InterPro" id="IPR005162">
    <property type="entry name" value="Retrotrans_gag_dom"/>
</dbReference>
<keyword evidence="12" id="KW-1185">Reference proteome</keyword>
<keyword evidence="5" id="KW-0378">Hydrolase</keyword>
<protein>
    <submittedName>
        <fullName evidence="11">Reverse transcriptase domain-containing protein</fullName>
    </submittedName>
</protein>
<evidence type="ECO:0000256" key="6">
    <source>
        <dbReference type="ARBA" id="ARBA00022918"/>
    </source>
</evidence>
<dbReference type="Pfam" id="PF17917">
    <property type="entry name" value="RT_RNaseH"/>
    <property type="match status" value="1"/>
</dbReference>
<feature type="region of interest" description="Disordered" evidence="8">
    <location>
        <begin position="377"/>
        <end position="436"/>
    </location>
</feature>
<feature type="compositionally biased region" description="Polar residues" evidence="8">
    <location>
        <begin position="407"/>
        <end position="419"/>
    </location>
</feature>
<dbReference type="SUPFAM" id="SSF56672">
    <property type="entry name" value="DNA/RNA polymerases"/>
    <property type="match status" value="1"/>
</dbReference>
<dbReference type="InterPro" id="IPR043502">
    <property type="entry name" value="DNA/RNA_pol_sf"/>
</dbReference>
<keyword evidence="1" id="KW-0808">Transferase</keyword>
<keyword evidence="6 11" id="KW-0695">RNA-directed DNA polymerase</keyword>
<dbReference type="EMBL" id="BQNB010015950">
    <property type="protein sequence ID" value="GJT46031.1"/>
    <property type="molecule type" value="Genomic_DNA"/>
</dbReference>
<feature type="coiled-coil region" evidence="7">
    <location>
        <begin position="310"/>
        <end position="337"/>
    </location>
</feature>
<keyword evidence="3" id="KW-0540">Nuclease</keyword>
<evidence type="ECO:0000256" key="5">
    <source>
        <dbReference type="ARBA" id="ARBA00022801"/>
    </source>
</evidence>
<feature type="compositionally biased region" description="Basic and acidic residues" evidence="8">
    <location>
        <begin position="427"/>
        <end position="436"/>
    </location>
</feature>
<dbReference type="CDD" id="cd09274">
    <property type="entry name" value="RNase_HI_RT_Ty3"/>
    <property type="match status" value="1"/>
</dbReference>
<feature type="domain" description="Reverse transcriptase RNase H-like" evidence="10">
    <location>
        <begin position="593"/>
        <end position="695"/>
    </location>
</feature>
<name>A0ABQ5E592_9ASTR</name>
<feature type="domain" description="Retrotransposon gag" evidence="9">
    <location>
        <begin position="20"/>
        <end position="81"/>
    </location>
</feature>